<keyword evidence="1" id="KW-1133">Transmembrane helix</keyword>
<feature type="domain" description="Predicted membrane protein YciQ-like C-terminal" evidence="4">
    <location>
        <begin position="290"/>
        <end position="552"/>
    </location>
</feature>
<keyword evidence="1" id="KW-0812">Transmembrane</keyword>
<proteinExistence type="predicted"/>
<feature type="transmembrane region" description="Helical" evidence="1">
    <location>
        <begin position="482"/>
        <end position="504"/>
    </location>
</feature>
<evidence type="ECO:0000256" key="2">
    <source>
        <dbReference type="SAM" id="SignalP"/>
    </source>
</evidence>
<organism evidence="5 6">
    <name type="scientific">Planifilum fimeticola</name>
    <dbReference type="NCBI Taxonomy" id="201975"/>
    <lineage>
        <taxon>Bacteria</taxon>
        <taxon>Bacillati</taxon>
        <taxon>Bacillota</taxon>
        <taxon>Bacilli</taxon>
        <taxon>Bacillales</taxon>
        <taxon>Thermoactinomycetaceae</taxon>
        <taxon>Planifilum</taxon>
    </lineage>
</organism>
<dbReference type="AlphaFoldDB" id="A0A2T0LAZ0"/>
<evidence type="ECO:0000313" key="5">
    <source>
        <dbReference type="EMBL" id="PRX39042.1"/>
    </source>
</evidence>
<accession>A0A2T0LAZ0</accession>
<sequence length="611" mass="69813">MKKTAALCFLLLILIFLPGCDEERDYTIERLDIRAYILEDGDLYVEELYTYDFKGEFNGTTRTIKKKGHDGVEFFEAYLPPRGKSLGEFSLEDSQRLKTELDGETYYVYTASKNEKKRVYYRYRLNNAVRKYKDTAEFYWAFFDSSNESDLHRVTIDVILPKPFAKDQIRYFLHERADGRFTEITDHSIRYQTTLFPAGVTSEIRLLFPGEFLPKADLTADKNRKADILSEEKALQARFAARERLLETGKSALDLMSLTLLAAILSYVFFRILRWVLARGKSGEAGRLEELDPLLVALVYRKGKLKPQDLIAGLFSLYQRGIIRIEKTKDDFKFLWEEETQDLNKHERHLIDSLFKKRERIWGKRYRTCTLKSIARRLNSDTFHDWKEHVLTHRSFAPDIRESGFLKYITWCLLLVHFGISIYLYYADVVDNKFIVLAGVVLGALACRSALKYRRKGRFILFLAISPFALVTLLEASDVLDAYFDLMLLSFLSMAVAPAFPLTFKGMTRRSAVKSWRKALKDGTYPAGSDPEQREKLLQYAIVLGVSDSFVRHYGDVGKYSELAKKLPLIADPRETSLTFSVVPITWNTSSGSGFSVGGGGGGGGGGAGAF</sequence>
<evidence type="ECO:0000313" key="6">
    <source>
        <dbReference type="Proteomes" id="UP000237797"/>
    </source>
</evidence>
<dbReference type="RefSeq" id="WP_170070569.1">
    <property type="nucleotide sequence ID" value="NZ_PVNE01000031.1"/>
</dbReference>
<dbReference type="Pfam" id="PF09972">
    <property type="entry name" value="DUF2207"/>
    <property type="match status" value="1"/>
</dbReference>
<feature type="transmembrane region" description="Helical" evidence="1">
    <location>
        <begin position="255"/>
        <end position="273"/>
    </location>
</feature>
<feature type="domain" description="DUF2207" evidence="3">
    <location>
        <begin position="27"/>
        <end position="208"/>
    </location>
</feature>
<keyword evidence="1" id="KW-0472">Membrane</keyword>
<dbReference type="InterPro" id="IPR048389">
    <property type="entry name" value="YciQ-like_C"/>
</dbReference>
<keyword evidence="2" id="KW-0732">Signal</keyword>
<feature type="chain" id="PRO_5039229837" evidence="2">
    <location>
        <begin position="22"/>
        <end position="611"/>
    </location>
</feature>
<feature type="transmembrane region" description="Helical" evidence="1">
    <location>
        <begin position="432"/>
        <end position="451"/>
    </location>
</feature>
<name>A0A2T0LAZ0_9BACL</name>
<feature type="transmembrane region" description="Helical" evidence="1">
    <location>
        <begin position="408"/>
        <end position="426"/>
    </location>
</feature>
<dbReference type="Proteomes" id="UP000237797">
    <property type="component" value="Unassembled WGS sequence"/>
</dbReference>
<evidence type="ECO:0000259" key="4">
    <source>
        <dbReference type="Pfam" id="PF20990"/>
    </source>
</evidence>
<protein>
    <submittedName>
        <fullName evidence="5">Putative membrane protein DUF2207</fullName>
    </submittedName>
</protein>
<dbReference type="InterPro" id="IPR018702">
    <property type="entry name" value="DUF2207"/>
</dbReference>
<gene>
    <name evidence="5" type="ORF">CLV97_13142</name>
</gene>
<keyword evidence="6" id="KW-1185">Reference proteome</keyword>
<dbReference type="Pfam" id="PF20990">
    <property type="entry name" value="DUF2207_C"/>
    <property type="match status" value="1"/>
</dbReference>
<comment type="caution">
    <text evidence="5">The sequence shown here is derived from an EMBL/GenBank/DDBJ whole genome shotgun (WGS) entry which is preliminary data.</text>
</comment>
<feature type="signal peptide" evidence="2">
    <location>
        <begin position="1"/>
        <end position="21"/>
    </location>
</feature>
<feature type="transmembrane region" description="Helical" evidence="1">
    <location>
        <begin position="458"/>
        <end position="476"/>
    </location>
</feature>
<reference evidence="5 6" key="1">
    <citation type="submission" date="2018-03" db="EMBL/GenBank/DDBJ databases">
        <title>Genomic Encyclopedia of Archaeal and Bacterial Type Strains, Phase II (KMG-II): from individual species to whole genera.</title>
        <authorList>
            <person name="Goeker M."/>
        </authorList>
    </citation>
    <scope>NUCLEOTIDE SEQUENCE [LARGE SCALE GENOMIC DNA]</scope>
    <source>
        <strain evidence="5 6">DSM 44946</strain>
    </source>
</reference>
<evidence type="ECO:0000256" key="1">
    <source>
        <dbReference type="SAM" id="Phobius"/>
    </source>
</evidence>
<evidence type="ECO:0000259" key="3">
    <source>
        <dbReference type="Pfam" id="PF09972"/>
    </source>
</evidence>
<dbReference type="EMBL" id="PVNE01000031">
    <property type="protein sequence ID" value="PRX39042.1"/>
    <property type="molecule type" value="Genomic_DNA"/>
</dbReference>